<accession>A0A1V0FYQ4</accession>
<sequence>MHDSTDGGYTKDQQIAAAMGWGGGVFTTGGGANQAYHTSATGDFTATELALCTDKLTTLTTQIATPAQTEELLKLASDVANTTFNKITIKPGELGANTPKSDFIIEASILKGIHGDLRTFREANNNEEKKINQHLNAVETALKFNETASNLEFSVTTREAASTDKGTQTFNCKNKQGSDCTGKCVLEGGVCKPKKKGEGENKEKDGKAASTCAGKEEKIAP</sequence>
<dbReference type="AlphaFoldDB" id="A0A1V0FYQ4"/>
<feature type="compositionally biased region" description="Basic and acidic residues" evidence="1">
    <location>
        <begin position="196"/>
        <end position="207"/>
    </location>
</feature>
<evidence type="ECO:0000256" key="1">
    <source>
        <dbReference type="SAM" id="MobiDB-lite"/>
    </source>
</evidence>
<protein>
    <submittedName>
        <fullName evidence="2">Variant surface glycoprotein</fullName>
    </submittedName>
</protein>
<name>A0A1V0FYQ4_9TRYP</name>
<organism evidence="2">
    <name type="scientific">Trypanosoma brucei</name>
    <dbReference type="NCBI Taxonomy" id="5691"/>
    <lineage>
        <taxon>Eukaryota</taxon>
        <taxon>Discoba</taxon>
        <taxon>Euglenozoa</taxon>
        <taxon>Kinetoplastea</taxon>
        <taxon>Metakinetoplastina</taxon>
        <taxon>Trypanosomatida</taxon>
        <taxon>Trypanosomatidae</taxon>
        <taxon>Trypanosoma</taxon>
    </lineage>
</organism>
<dbReference type="EMBL" id="KY404761">
    <property type="protein sequence ID" value="ARB51012.1"/>
    <property type="molecule type" value="Genomic_DNA"/>
</dbReference>
<proteinExistence type="predicted"/>
<evidence type="ECO:0000313" key="2">
    <source>
        <dbReference type="EMBL" id="ARB51012.1"/>
    </source>
</evidence>
<reference evidence="2" key="1">
    <citation type="submission" date="2016-12" db="EMBL/GenBank/DDBJ databases">
        <title>Extending the VSGnome of Trypanosoma brucei strain TREU927.</title>
        <authorList>
            <person name="Cross G.A."/>
        </authorList>
    </citation>
    <scope>NUCLEOTIDE SEQUENCE</scope>
    <source>
        <strain evidence="2">Tb927.99.2131</strain>
    </source>
</reference>
<feature type="region of interest" description="Disordered" evidence="1">
    <location>
        <begin position="190"/>
        <end position="221"/>
    </location>
</feature>